<dbReference type="Proteomes" id="UP000248044">
    <property type="component" value="Chromosome"/>
</dbReference>
<proteinExistence type="predicted"/>
<evidence type="ECO:0000313" key="1">
    <source>
        <dbReference type="EMBL" id="AWR93576.1"/>
    </source>
</evidence>
<evidence type="ECO:0000313" key="2">
    <source>
        <dbReference type="Proteomes" id="UP000248044"/>
    </source>
</evidence>
<reference evidence="1 2" key="1">
    <citation type="submission" date="2018-05" db="EMBL/GenBank/DDBJ databases">
        <title>Complete Genome Sequences of Extremely Thermoacidophilic, Metal-Mobilizing Type-Strain Members of the Archaeal Family Sulfolobaceae: Acidianus brierleyi DSM-1651T, Acidianus sulfidivorans DSM-18786T, Metallosphaera hakonensis DSM-7519T, and Metallosphaera prunae DSM-10039T.</title>
        <authorList>
            <person name="Counts J.A."/>
            <person name="Kelly R.M."/>
        </authorList>
    </citation>
    <scope>NUCLEOTIDE SEQUENCE [LARGE SCALE GENOMIC DNA]</scope>
    <source>
        <strain evidence="1 2">DSM 1651</strain>
    </source>
</reference>
<name>A0A2U9IC28_9CREN</name>
<keyword evidence="2" id="KW-1185">Reference proteome</keyword>
<organism evidence="1 2">
    <name type="scientific">Acidianus brierleyi</name>
    <dbReference type="NCBI Taxonomy" id="41673"/>
    <lineage>
        <taxon>Archaea</taxon>
        <taxon>Thermoproteota</taxon>
        <taxon>Thermoprotei</taxon>
        <taxon>Sulfolobales</taxon>
        <taxon>Sulfolobaceae</taxon>
        <taxon>Acidianus</taxon>
    </lineage>
</organism>
<gene>
    <name evidence="1" type="ORF">DFR85_02090</name>
</gene>
<protein>
    <submittedName>
        <fullName evidence="1">Uncharacterized protein</fullName>
    </submittedName>
</protein>
<dbReference type="AlphaFoldDB" id="A0A2U9IC28"/>
<dbReference type="KEGG" id="abri:DFR85_02090"/>
<accession>A0A2U9IC28</accession>
<dbReference type="EMBL" id="CP029289">
    <property type="protein sequence ID" value="AWR93576.1"/>
    <property type="molecule type" value="Genomic_DNA"/>
</dbReference>
<sequence length="110" mass="12469">MLLTSFAYIIYGNMELAQLTIRDLQKLVRSLIYSISIVAMGEKGSTKKDLLSIRNELRSFLKELKKGKVGYEDVAGEFGFILLSLSIIKGETHNDRTIEMISKIESMLYS</sequence>